<protein>
    <submittedName>
        <fullName evidence="2">Uncharacterized protein</fullName>
    </submittedName>
</protein>
<gene>
    <name evidence="2" type="ORF">NCTC13043_02140</name>
</gene>
<dbReference type="Proteomes" id="UP000254235">
    <property type="component" value="Unassembled WGS sequence"/>
</dbReference>
<feature type="transmembrane region" description="Helical" evidence="1">
    <location>
        <begin position="12"/>
        <end position="31"/>
    </location>
</feature>
<accession>A0A379G9E5</accession>
<evidence type="ECO:0000313" key="2">
    <source>
        <dbReference type="EMBL" id="SUC37650.1"/>
    </source>
</evidence>
<evidence type="ECO:0000313" key="3">
    <source>
        <dbReference type="Proteomes" id="UP000254235"/>
    </source>
</evidence>
<name>A0A379G9E5_9BACT</name>
<keyword evidence="1" id="KW-0472">Membrane</keyword>
<proteinExistence type="predicted"/>
<keyword evidence="1" id="KW-1133">Transmembrane helix</keyword>
<feature type="transmembrane region" description="Helical" evidence="1">
    <location>
        <begin position="38"/>
        <end position="56"/>
    </location>
</feature>
<reference evidence="2 3" key="1">
    <citation type="submission" date="2018-06" db="EMBL/GenBank/DDBJ databases">
        <authorList>
            <consortium name="Pathogen Informatics"/>
            <person name="Doyle S."/>
        </authorList>
    </citation>
    <scope>NUCLEOTIDE SEQUENCE [LARGE SCALE GENOMIC DNA]</scope>
    <source>
        <strain evidence="2 3">NCTC13043</strain>
    </source>
</reference>
<evidence type="ECO:0000256" key="1">
    <source>
        <dbReference type="SAM" id="Phobius"/>
    </source>
</evidence>
<dbReference type="AlphaFoldDB" id="A0A379G9E5"/>
<dbReference type="EMBL" id="UGTP01000002">
    <property type="protein sequence ID" value="SUC37650.1"/>
    <property type="molecule type" value="Genomic_DNA"/>
</dbReference>
<organism evidence="2 3">
    <name type="scientific">Prevotella pallens</name>
    <dbReference type="NCBI Taxonomy" id="60133"/>
    <lineage>
        <taxon>Bacteria</taxon>
        <taxon>Pseudomonadati</taxon>
        <taxon>Bacteroidota</taxon>
        <taxon>Bacteroidia</taxon>
        <taxon>Bacteroidales</taxon>
        <taxon>Prevotellaceae</taxon>
        <taxon>Prevotella</taxon>
    </lineage>
</organism>
<keyword evidence="1" id="KW-0812">Transmembrane</keyword>
<sequence length="57" mass="6776">MILEICTGSFYYKNALINIWVLIPCLTYIIGKNNKYKYIIMWIVLFSQIMLALWVAK</sequence>